<dbReference type="EMBL" id="JADIMO010000093">
    <property type="protein sequence ID" value="MBO8445453.1"/>
    <property type="molecule type" value="Genomic_DNA"/>
</dbReference>
<protein>
    <recommendedName>
        <fullName evidence="2">protein-tyrosine-phosphatase</fullName>
        <ecNumber evidence="2">3.1.3.48</ecNumber>
    </recommendedName>
</protein>
<comment type="catalytic activity">
    <reaction evidence="4">
        <text>O-phospho-L-tyrosyl-[protein] + H2O = L-tyrosyl-[protein] + phosphate</text>
        <dbReference type="Rhea" id="RHEA:10684"/>
        <dbReference type="Rhea" id="RHEA-COMP:10136"/>
        <dbReference type="Rhea" id="RHEA-COMP:20101"/>
        <dbReference type="ChEBI" id="CHEBI:15377"/>
        <dbReference type="ChEBI" id="CHEBI:43474"/>
        <dbReference type="ChEBI" id="CHEBI:46858"/>
        <dbReference type="ChEBI" id="CHEBI:61978"/>
        <dbReference type="EC" id="3.1.3.48"/>
    </reaction>
</comment>
<evidence type="ECO:0000313" key="6">
    <source>
        <dbReference type="Proteomes" id="UP000823619"/>
    </source>
</evidence>
<dbReference type="SUPFAM" id="SSF89550">
    <property type="entry name" value="PHP domain-like"/>
    <property type="match status" value="1"/>
</dbReference>
<dbReference type="InterPro" id="IPR016667">
    <property type="entry name" value="Caps_polysacc_synth_CpsB/CapC"/>
</dbReference>
<dbReference type="PANTHER" id="PTHR39181">
    <property type="entry name" value="TYROSINE-PROTEIN PHOSPHATASE YWQE"/>
    <property type="match status" value="1"/>
</dbReference>
<dbReference type="Gene3D" id="3.20.20.140">
    <property type="entry name" value="Metal-dependent hydrolases"/>
    <property type="match status" value="1"/>
</dbReference>
<dbReference type="PIRSF" id="PIRSF016557">
    <property type="entry name" value="Caps_synth_CpsB"/>
    <property type="match status" value="1"/>
</dbReference>
<reference evidence="5" key="1">
    <citation type="submission" date="2020-10" db="EMBL/GenBank/DDBJ databases">
        <authorList>
            <person name="Gilroy R."/>
        </authorList>
    </citation>
    <scope>NUCLEOTIDE SEQUENCE</scope>
    <source>
        <strain evidence="5">D5-748</strain>
    </source>
</reference>
<dbReference type="GO" id="GO:0030145">
    <property type="term" value="F:manganese ion binding"/>
    <property type="evidence" value="ECO:0007669"/>
    <property type="project" value="InterPro"/>
</dbReference>
<evidence type="ECO:0000256" key="3">
    <source>
        <dbReference type="ARBA" id="ARBA00022801"/>
    </source>
</evidence>
<evidence type="ECO:0000256" key="1">
    <source>
        <dbReference type="ARBA" id="ARBA00005750"/>
    </source>
</evidence>
<keyword evidence="3" id="KW-0378">Hydrolase</keyword>
<sequence length="252" mass="28177">MVNNRGFLASLFSKGPAVADLPFETDMHSHVLPGVDDGFRDIEHSGRAVAELAGLGVKNMILTPHIYPELYPENDFGSITGHFAGLHARLSEASGINFKIAGEHMVYEGFEDTFSGDLLMLPGRHMLIEMSYAYESTNIDESIFRLNCMDFHPVLAHPERYIFYSPDLKRIRNLVDKGCELQMNILSLGGFYGKGAALKAAAILEKGLYSYIGTDLHSLAQIDMLKSMRFKKKHVSELERIMQNTTALFNLE</sequence>
<comment type="caution">
    <text evidence="5">The sequence shown here is derived from an EMBL/GenBank/DDBJ whole genome shotgun (WGS) entry which is preliminary data.</text>
</comment>
<dbReference type="Pfam" id="PF19567">
    <property type="entry name" value="CpsB_CapC"/>
    <property type="match status" value="1"/>
</dbReference>
<reference evidence="5" key="2">
    <citation type="journal article" date="2021" name="PeerJ">
        <title>Extensive microbial diversity within the chicken gut microbiome revealed by metagenomics and culture.</title>
        <authorList>
            <person name="Gilroy R."/>
            <person name="Ravi A."/>
            <person name="Getino M."/>
            <person name="Pursley I."/>
            <person name="Horton D.L."/>
            <person name="Alikhan N.F."/>
            <person name="Baker D."/>
            <person name="Gharbi K."/>
            <person name="Hall N."/>
            <person name="Watson M."/>
            <person name="Adriaenssens E.M."/>
            <person name="Foster-Nyarko E."/>
            <person name="Jarju S."/>
            <person name="Secka A."/>
            <person name="Antonio M."/>
            <person name="Oren A."/>
            <person name="Chaudhuri R.R."/>
            <person name="La Ragione R."/>
            <person name="Hildebrand F."/>
            <person name="Pallen M.J."/>
        </authorList>
    </citation>
    <scope>NUCLEOTIDE SEQUENCE</scope>
    <source>
        <strain evidence="5">D5-748</strain>
    </source>
</reference>
<evidence type="ECO:0000256" key="2">
    <source>
        <dbReference type="ARBA" id="ARBA00013064"/>
    </source>
</evidence>
<dbReference type="AlphaFoldDB" id="A0A9D9EDI4"/>
<comment type="similarity">
    <text evidence="1">Belongs to the metallo-dependent hydrolases superfamily. CpsB/CapC family.</text>
</comment>
<proteinExistence type="inferred from homology"/>
<name>A0A9D9EDI4_9BACT</name>
<dbReference type="InterPro" id="IPR016195">
    <property type="entry name" value="Pol/histidinol_Pase-like"/>
</dbReference>
<accession>A0A9D9EDI4</accession>
<gene>
    <name evidence="5" type="ORF">IAC23_07150</name>
</gene>
<dbReference type="Proteomes" id="UP000823619">
    <property type="component" value="Unassembled WGS sequence"/>
</dbReference>
<dbReference type="PANTHER" id="PTHR39181:SF1">
    <property type="entry name" value="TYROSINE-PROTEIN PHOSPHATASE YWQE"/>
    <property type="match status" value="1"/>
</dbReference>
<dbReference type="EC" id="3.1.3.48" evidence="2"/>
<organism evidence="5 6">
    <name type="scientific">Candidatus Cryptobacteroides merdavium</name>
    <dbReference type="NCBI Taxonomy" id="2840769"/>
    <lineage>
        <taxon>Bacteria</taxon>
        <taxon>Pseudomonadati</taxon>
        <taxon>Bacteroidota</taxon>
        <taxon>Bacteroidia</taxon>
        <taxon>Bacteroidales</taxon>
        <taxon>Candidatus Cryptobacteroides</taxon>
    </lineage>
</organism>
<evidence type="ECO:0000313" key="5">
    <source>
        <dbReference type="EMBL" id="MBO8445453.1"/>
    </source>
</evidence>
<dbReference type="GO" id="GO:0004725">
    <property type="term" value="F:protein tyrosine phosphatase activity"/>
    <property type="evidence" value="ECO:0007669"/>
    <property type="project" value="UniProtKB-EC"/>
</dbReference>
<evidence type="ECO:0000256" key="4">
    <source>
        <dbReference type="ARBA" id="ARBA00051722"/>
    </source>
</evidence>